<evidence type="ECO:0000256" key="18">
    <source>
        <dbReference type="ARBA" id="ARBA00038851"/>
    </source>
</evidence>
<keyword evidence="10" id="KW-0752">Steroid biosynthesis</keyword>
<keyword evidence="14" id="KW-0443">Lipid metabolism</keyword>
<evidence type="ECO:0000313" key="25">
    <source>
        <dbReference type="Proteomes" id="UP000187455"/>
    </source>
</evidence>
<evidence type="ECO:0000256" key="14">
    <source>
        <dbReference type="ARBA" id="ARBA00023098"/>
    </source>
</evidence>
<evidence type="ECO:0000256" key="2">
    <source>
        <dbReference type="ARBA" id="ARBA00004770"/>
    </source>
</evidence>
<keyword evidence="12" id="KW-0560">Oxidoreductase</keyword>
<feature type="transmembrane region" description="Helical" evidence="23">
    <location>
        <begin position="252"/>
        <end position="271"/>
    </location>
</feature>
<evidence type="ECO:0000256" key="7">
    <source>
        <dbReference type="ARBA" id="ARBA00022778"/>
    </source>
</evidence>
<dbReference type="InterPro" id="IPR001171">
    <property type="entry name" value="ERG24_DHCR-like"/>
</dbReference>
<feature type="transmembrane region" description="Helical" evidence="23">
    <location>
        <begin position="96"/>
        <end position="115"/>
    </location>
</feature>
<accession>A0A1R0GR04</accession>
<evidence type="ECO:0000256" key="4">
    <source>
        <dbReference type="ARBA" id="ARBA00022516"/>
    </source>
</evidence>
<evidence type="ECO:0000256" key="9">
    <source>
        <dbReference type="ARBA" id="ARBA00022857"/>
    </source>
</evidence>
<keyword evidence="5" id="KW-0153">Cholesterol metabolism</keyword>
<dbReference type="GO" id="GO:0016132">
    <property type="term" value="P:brassinosteroid biosynthetic process"/>
    <property type="evidence" value="ECO:0007669"/>
    <property type="project" value="TreeGrafter"/>
</dbReference>
<dbReference type="Pfam" id="PF01222">
    <property type="entry name" value="ERG4_ERG24"/>
    <property type="match status" value="1"/>
</dbReference>
<keyword evidence="15 23" id="KW-0472">Membrane</keyword>
<organism evidence="24 25">
    <name type="scientific">Smittium mucronatum</name>
    <dbReference type="NCBI Taxonomy" id="133383"/>
    <lineage>
        <taxon>Eukaryota</taxon>
        <taxon>Fungi</taxon>
        <taxon>Fungi incertae sedis</taxon>
        <taxon>Zoopagomycota</taxon>
        <taxon>Kickxellomycotina</taxon>
        <taxon>Harpellomycetes</taxon>
        <taxon>Harpellales</taxon>
        <taxon>Legeriomycetaceae</taxon>
        <taxon>Smittium</taxon>
    </lineage>
</organism>
<keyword evidence="17" id="KW-0753">Steroid metabolism</keyword>
<evidence type="ECO:0000256" key="6">
    <source>
        <dbReference type="ARBA" id="ARBA00022692"/>
    </source>
</evidence>
<dbReference type="STRING" id="133383.A0A1R0GR04"/>
<evidence type="ECO:0000256" key="11">
    <source>
        <dbReference type="ARBA" id="ARBA00022989"/>
    </source>
</evidence>
<dbReference type="FunFam" id="1.20.120.1630:FF:000004">
    <property type="entry name" value="7-dehydrocholesterol reductase"/>
    <property type="match status" value="1"/>
</dbReference>
<evidence type="ECO:0000256" key="13">
    <source>
        <dbReference type="ARBA" id="ARBA00023011"/>
    </source>
</evidence>
<comment type="pathway">
    <text evidence="2">Steroid biosynthesis; cholesterol biosynthesis.</text>
</comment>
<evidence type="ECO:0000256" key="21">
    <source>
        <dbReference type="ARBA" id="ARBA00047795"/>
    </source>
</evidence>
<feature type="transmembrane region" description="Helical" evidence="23">
    <location>
        <begin position="169"/>
        <end position="190"/>
    </location>
</feature>
<evidence type="ECO:0000256" key="5">
    <source>
        <dbReference type="ARBA" id="ARBA00022548"/>
    </source>
</evidence>
<keyword evidence="16" id="KW-1207">Sterol metabolism</keyword>
<keyword evidence="11 23" id="KW-1133">Transmembrane helix</keyword>
<evidence type="ECO:0000256" key="19">
    <source>
        <dbReference type="ARBA" id="ARBA00039984"/>
    </source>
</evidence>
<keyword evidence="7" id="KW-0152">Cholesterol biosynthesis</keyword>
<dbReference type="Gene3D" id="1.20.120.1630">
    <property type="match status" value="1"/>
</dbReference>
<comment type="similarity">
    <text evidence="3">Belongs to the ERG4/ERG24 family.</text>
</comment>
<proteinExistence type="inferred from homology"/>
<dbReference type="EMBL" id="LSSL01004641">
    <property type="protein sequence ID" value="OLY79306.1"/>
    <property type="molecule type" value="Genomic_DNA"/>
</dbReference>
<evidence type="ECO:0000256" key="3">
    <source>
        <dbReference type="ARBA" id="ARBA00005402"/>
    </source>
</evidence>
<keyword evidence="9" id="KW-0521">NADP</keyword>
<name>A0A1R0GR04_9FUNG</name>
<comment type="catalytic activity">
    <reaction evidence="22">
        <text>7-dehydrodesmosterol + NADPH + H(+) = desmosterol + NADP(+)</text>
        <dbReference type="Rhea" id="RHEA:46740"/>
        <dbReference type="ChEBI" id="CHEBI:15378"/>
        <dbReference type="ChEBI" id="CHEBI:17737"/>
        <dbReference type="ChEBI" id="CHEBI:27910"/>
        <dbReference type="ChEBI" id="CHEBI:57783"/>
        <dbReference type="ChEBI" id="CHEBI:58349"/>
    </reaction>
    <physiologicalReaction direction="left-to-right" evidence="22">
        <dbReference type="Rhea" id="RHEA:46741"/>
    </physiologicalReaction>
</comment>
<dbReference type="AlphaFoldDB" id="A0A1R0GR04"/>
<keyword evidence="25" id="KW-1185">Reference proteome</keyword>
<keyword evidence="8" id="KW-0256">Endoplasmic reticulum</keyword>
<dbReference type="GO" id="GO:0047598">
    <property type="term" value="F:7-dehydrocholesterol reductase activity"/>
    <property type="evidence" value="ECO:0007669"/>
    <property type="project" value="UniProtKB-EC"/>
</dbReference>
<dbReference type="InterPro" id="IPR018083">
    <property type="entry name" value="Sterol_reductase_CS"/>
</dbReference>
<dbReference type="PANTHER" id="PTHR21257:SF38">
    <property type="entry name" value="7-DEHYDROCHOLESTEROL REDUCTASE"/>
    <property type="match status" value="1"/>
</dbReference>
<reference evidence="24 25" key="1">
    <citation type="journal article" date="2016" name="Mol. Biol. Evol.">
        <title>Genome-Wide Survey of Gut Fungi (Harpellales) Reveals the First Horizontally Transferred Ubiquitin Gene from a Mosquito Host.</title>
        <authorList>
            <person name="Wang Y."/>
            <person name="White M.M."/>
            <person name="Kvist S."/>
            <person name="Moncalvo J.M."/>
        </authorList>
    </citation>
    <scope>NUCLEOTIDE SEQUENCE [LARGE SCALE GENOMIC DNA]</scope>
    <source>
        <strain evidence="24 25">ALG-7-W6</strain>
    </source>
</reference>
<evidence type="ECO:0000256" key="16">
    <source>
        <dbReference type="ARBA" id="ARBA00023166"/>
    </source>
</evidence>
<keyword evidence="4" id="KW-0444">Lipid biosynthesis</keyword>
<feature type="transmembrane region" description="Helical" evidence="23">
    <location>
        <begin position="417"/>
        <end position="435"/>
    </location>
</feature>
<keyword evidence="6 23" id="KW-0812">Transmembrane</keyword>
<evidence type="ECO:0000256" key="20">
    <source>
        <dbReference type="ARBA" id="ARBA00042688"/>
    </source>
</evidence>
<evidence type="ECO:0000256" key="10">
    <source>
        <dbReference type="ARBA" id="ARBA00022955"/>
    </source>
</evidence>
<dbReference type="PROSITE" id="PS01017">
    <property type="entry name" value="STEROL_REDUCT_1"/>
    <property type="match status" value="1"/>
</dbReference>
<evidence type="ECO:0000256" key="8">
    <source>
        <dbReference type="ARBA" id="ARBA00022824"/>
    </source>
</evidence>
<evidence type="ECO:0000256" key="15">
    <source>
        <dbReference type="ARBA" id="ARBA00023136"/>
    </source>
</evidence>
<comment type="catalytic activity">
    <reaction evidence="21">
        <text>cholesterol + NADP(+) = 7-dehydrocholesterol + NADPH + H(+)</text>
        <dbReference type="Rhea" id="RHEA:23984"/>
        <dbReference type="ChEBI" id="CHEBI:15378"/>
        <dbReference type="ChEBI" id="CHEBI:16113"/>
        <dbReference type="ChEBI" id="CHEBI:17759"/>
        <dbReference type="ChEBI" id="CHEBI:57783"/>
        <dbReference type="ChEBI" id="CHEBI:58349"/>
        <dbReference type="EC" id="1.3.1.21"/>
    </reaction>
    <physiologicalReaction direction="right-to-left" evidence="21">
        <dbReference type="Rhea" id="RHEA:23986"/>
    </physiologicalReaction>
</comment>
<evidence type="ECO:0000256" key="22">
    <source>
        <dbReference type="ARBA" id="ARBA00047826"/>
    </source>
</evidence>
<feature type="transmembrane region" description="Helical" evidence="23">
    <location>
        <begin position="37"/>
        <end position="55"/>
    </location>
</feature>
<sequence length="465" mass="54278">MSNLQVLISEEPSSDHNECISDLKWGRAHKISFTTKLVCLALLVFTPFWVSFLWLSCTHYKCSVTSPVYDFLTSIYQNNLYSYLLRVSPSFTWKGFGLYIGWVIFQALMYVYWPSNIGSGQATPAGNILTYRVNGLRVWIVTHILFILGSFLSNGYYSMDIIQQNWGSLLVSTNIFGYLLTMFAYMKAYYFPTQAEDRKFSGSFIYDLYMGIELNPRIGKVFDFKLFFNGRPGIIGWTLVNFSFAVAQYKSLGYVTNSMVLLNVLHAMYVLDFFYFEDWYLRTIDIAHDHFGYYLAWGDTVWLPFTYTLQSHYIYRNPISLSWPAFSFILLTGILGYYIFRNANNQKDLIRKFNGNVKIWGKQATYIRAAYTTADGKEHVSILLTSGFWGISRHFNYIGDLLMCLSFAMSCGLQLDFIPYYYLFYMSILLIHRISRDQDRCKAKYGIYWDQYCAAVPYKLLPYIY</sequence>
<protein>
    <recommendedName>
        <fullName evidence="19">7-dehydrocholesterol reductase</fullName>
        <ecNumber evidence="18">1.3.1.21</ecNumber>
    </recommendedName>
    <alternativeName>
        <fullName evidence="20">Sterol Delta(7)-reductase</fullName>
    </alternativeName>
</protein>
<evidence type="ECO:0000256" key="23">
    <source>
        <dbReference type="SAM" id="Phobius"/>
    </source>
</evidence>
<evidence type="ECO:0000256" key="1">
    <source>
        <dbReference type="ARBA" id="ARBA00004477"/>
    </source>
</evidence>
<dbReference type="OrthoDB" id="5326588at2759"/>
<feature type="transmembrane region" description="Helical" evidence="23">
    <location>
        <begin position="136"/>
        <end position="157"/>
    </location>
</feature>
<dbReference type="EC" id="1.3.1.21" evidence="18"/>
<keyword evidence="13" id="KW-0756">Sterol biosynthesis</keyword>
<dbReference type="PANTHER" id="PTHR21257">
    <property type="entry name" value="DELTA(14)-STEROL REDUCTASE"/>
    <property type="match status" value="1"/>
</dbReference>
<evidence type="ECO:0000256" key="17">
    <source>
        <dbReference type="ARBA" id="ARBA00023221"/>
    </source>
</evidence>
<comment type="caution">
    <text evidence="24">The sequence shown here is derived from an EMBL/GenBank/DDBJ whole genome shotgun (WGS) entry which is preliminary data.</text>
</comment>
<comment type="subcellular location">
    <subcellularLocation>
        <location evidence="1">Endoplasmic reticulum membrane</location>
        <topology evidence="1">Multi-pass membrane protein</topology>
    </subcellularLocation>
</comment>
<evidence type="ECO:0000313" key="24">
    <source>
        <dbReference type="EMBL" id="OLY79306.1"/>
    </source>
</evidence>
<evidence type="ECO:0000256" key="12">
    <source>
        <dbReference type="ARBA" id="ARBA00023002"/>
    </source>
</evidence>
<dbReference type="PROSITE" id="PS01018">
    <property type="entry name" value="STEROL_REDUCT_2"/>
    <property type="match status" value="1"/>
</dbReference>
<gene>
    <name evidence="24" type="ORF">AYI68_g6627</name>
</gene>
<dbReference type="GO" id="GO:0005789">
    <property type="term" value="C:endoplasmic reticulum membrane"/>
    <property type="evidence" value="ECO:0007669"/>
    <property type="project" value="UniProtKB-SubCell"/>
</dbReference>
<dbReference type="GO" id="GO:0006695">
    <property type="term" value="P:cholesterol biosynthetic process"/>
    <property type="evidence" value="ECO:0007669"/>
    <property type="project" value="UniProtKB-KW"/>
</dbReference>
<feature type="transmembrane region" description="Helical" evidence="23">
    <location>
        <begin position="321"/>
        <end position="340"/>
    </location>
</feature>
<dbReference type="Proteomes" id="UP000187455">
    <property type="component" value="Unassembled WGS sequence"/>
</dbReference>